<feature type="domain" description="Semialdehyde dehydrogenase NAD-binding" evidence="18">
    <location>
        <begin position="5"/>
        <end position="119"/>
    </location>
</feature>
<evidence type="ECO:0000256" key="1">
    <source>
        <dbReference type="ARBA" id="ARBA00002492"/>
    </source>
</evidence>
<gene>
    <name evidence="19" type="ORF">DBW96_00295</name>
</gene>
<dbReference type="NCBIfam" id="TIGR01296">
    <property type="entry name" value="asd_B"/>
    <property type="match status" value="1"/>
</dbReference>
<dbReference type="GO" id="GO:0009089">
    <property type="term" value="P:lysine biosynthetic process via diaminopimelate"/>
    <property type="evidence" value="ECO:0007669"/>
    <property type="project" value="UniProtKB-UniRule"/>
</dbReference>
<comment type="pathway">
    <text evidence="3">Amino-acid biosynthesis; L-lysine biosynthesis via DAP pathway; (S)-tetrahydrodipicolinate from L-aspartate: step 2/4.</text>
</comment>
<comment type="pathway">
    <text evidence="2">Amino-acid biosynthesis; L-methionine biosynthesis via de novo pathway; L-homoserine from L-aspartate: step 2/3.</text>
</comment>
<reference evidence="19 20" key="1">
    <citation type="journal article" date="2018" name="Microbiome">
        <title>Fine metagenomic profile of the Mediterranean stratified and mixed water columns revealed by assembly and recruitment.</title>
        <authorList>
            <person name="Haro-Moreno J.M."/>
            <person name="Lopez-Perez M."/>
            <person name="De La Torre J.R."/>
            <person name="Picazo A."/>
            <person name="Camacho A."/>
            <person name="Rodriguez-Valera F."/>
        </authorList>
    </citation>
    <scope>NUCLEOTIDE SEQUENCE [LARGE SCALE GENOMIC DNA]</scope>
    <source>
        <strain evidence="19">MED-G82</strain>
    </source>
</reference>
<comment type="pathway">
    <text evidence="4">Amino-acid biosynthesis; L-threonine biosynthesis; L-threonine from L-aspartate: step 2/5.</text>
</comment>
<dbReference type="PROSITE" id="PS01103">
    <property type="entry name" value="ASD"/>
    <property type="match status" value="1"/>
</dbReference>
<dbReference type="GO" id="GO:0004073">
    <property type="term" value="F:aspartate-semialdehyde dehydrogenase activity"/>
    <property type="evidence" value="ECO:0007669"/>
    <property type="project" value="UniProtKB-UniRule"/>
</dbReference>
<evidence type="ECO:0000256" key="9">
    <source>
        <dbReference type="ARBA" id="ARBA00022697"/>
    </source>
</evidence>
<sequence>MKAINLGIIGATGMVGRKLLDLLAKKDFPINKLSLFGKSTVGESVLFRSEEQIIQPLNNDSFNGLDLTIFSAGSSVAREFCYKAINQDNYVIDLSSEFRYQEHVPLIVPEINGGIIDDLKQPTLIANPNCTTAQLLMALKPIHDLAQIDHFDLATYQAVSGTGKAAVEELRQETFSKESTDIQKVYPKQIAFNAIPQCDIFLDDYYTKEEMKVVWETQKIMDPKITVNATCVRVPVFNGHSEAVFIKTKNFVTREEVLKALNNFNGVTVIDNPDLQEYPTPLEHANDTEEVYVGRVRSKDMHDHGLISLWIVADNVYGKGAALNAIQIAERLLNNNSLKRN</sequence>
<evidence type="ECO:0000256" key="2">
    <source>
        <dbReference type="ARBA" id="ARBA00005021"/>
    </source>
</evidence>
<dbReference type="SUPFAM" id="SSF51735">
    <property type="entry name" value="NAD(P)-binding Rossmann-fold domains"/>
    <property type="match status" value="1"/>
</dbReference>
<dbReference type="PIRSF" id="PIRSF000148">
    <property type="entry name" value="ASA_dh"/>
    <property type="match status" value="1"/>
</dbReference>
<evidence type="ECO:0000256" key="16">
    <source>
        <dbReference type="NCBIfam" id="TIGR01296"/>
    </source>
</evidence>
<comment type="function">
    <text evidence="1">Catalyzes the NADPH-dependent formation of L-aspartate-semialdehyde (L-ASA) by the reductive dephosphorylation of L-aspartyl-4-phosphate.</text>
</comment>
<dbReference type="EC" id="1.2.1.11" evidence="7 16"/>
<dbReference type="EMBL" id="QOPE01000001">
    <property type="protein sequence ID" value="RCL42880.1"/>
    <property type="molecule type" value="Genomic_DNA"/>
</dbReference>
<evidence type="ECO:0000256" key="8">
    <source>
        <dbReference type="ARBA" id="ARBA00022605"/>
    </source>
</evidence>
<feature type="active site" description="Acyl-thioester intermediate" evidence="17">
    <location>
        <position position="130"/>
    </location>
</feature>
<dbReference type="GO" id="GO:0009088">
    <property type="term" value="P:threonine biosynthetic process"/>
    <property type="evidence" value="ECO:0007669"/>
    <property type="project" value="UniProtKB-UniRule"/>
</dbReference>
<dbReference type="CDD" id="cd18131">
    <property type="entry name" value="ASADH_C_bac_euk_like"/>
    <property type="match status" value="1"/>
</dbReference>
<protein>
    <recommendedName>
        <fullName evidence="7 16">Aspartate-semialdehyde dehydrogenase</fullName>
        <ecNumber evidence="7 16">1.2.1.11</ecNumber>
    </recommendedName>
</protein>
<dbReference type="GO" id="GO:0051287">
    <property type="term" value="F:NAD binding"/>
    <property type="evidence" value="ECO:0007669"/>
    <property type="project" value="InterPro"/>
</dbReference>
<evidence type="ECO:0000259" key="18">
    <source>
        <dbReference type="SMART" id="SM00859"/>
    </source>
</evidence>
<dbReference type="SUPFAM" id="SSF55347">
    <property type="entry name" value="Glyceraldehyde-3-phosphate dehydrogenase-like, C-terminal domain"/>
    <property type="match status" value="1"/>
</dbReference>
<evidence type="ECO:0000256" key="11">
    <source>
        <dbReference type="ARBA" id="ARBA00022915"/>
    </source>
</evidence>
<comment type="subunit">
    <text evidence="6">Homodimer.</text>
</comment>
<dbReference type="InterPro" id="IPR036291">
    <property type="entry name" value="NAD(P)-bd_dom_sf"/>
</dbReference>
<keyword evidence="12 19" id="KW-0560">Oxidoreductase</keyword>
<feature type="active site" description="Proton acceptor" evidence="17">
    <location>
        <position position="240"/>
    </location>
</feature>
<accession>A0A368BZW2</accession>
<keyword evidence="10" id="KW-0521">NADP</keyword>
<dbReference type="PANTHER" id="PTHR46278:SF2">
    <property type="entry name" value="ASPARTATE-SEMIALDEHYDE DEHYDROGENASE"/>
    <property type="match status" value="1"/>
</dbReference>
<comment type="caution">
    <text evidence="19">The sequence shown here is derived from an EMBL/GenBank/DDBJ whole genome shotgun (WGS) entry which is preliminary data.</text>
</comment>
<dbReference type="GO" id="GO:0046983">
    <property type="term" value="F:protein dimerization activity"/>
    <property type="evidence" value="ECO:0007669"/>
    <property type="project" value="InterPro"/>
</dbReference>
<comment type="similarity">
    <text evidence="5">Belongs to the aspartate-semialdehyde dehydrogenase family.</text>
</comment>
<dbReference type="GO" id="GO:0050661">
    <property type="term" value="F:NADP binding"/>
    <property type="evidence" value="ECO:0007669"/>
    <property type="project" value="InterPro"/>
</dbReference>
<evidence type="ECO:0000313" key="20">
    <source>
        <dbReference type="Proteomes" id="UP000253307"/>
    </source>
</evidence>
<dbReference type="Proteomes" id="UP000253307">
    <property type="component" value="Unassembled WGS sequence"/>
</dbReference>
<evidence type="ECO:0000256" key="10">
    <source>
        <dbReference type="ARBA" id="ARBA00022857"/>
    </source>
</evidence>
<dbReference type="AlphaFoldDB" id="A0A368BZW2"/>
<dbReference type="NCBIfam" id="NF011456">
    <property type="entry name" value="PRK14874.1"/>
    <property type="match status" value="1"/>
</dbReference>
<dbReference type="Pfam" id="PF02774">
    <property type="entry name" value="Semialdhyde_dhC"/>
    <property type="match status" value="1"/>
</dbReference>
<dbReference type="InterPro" id="IPR005986">
    <property type="entry name" value="Asp_semialdehyde_DH_beta"/>
</dbReference>
<dbReference type="UniPathway" id="UPA00051">
    <property type="reaction ID" value="UER00464"/>
</dbReference>
<dbReference type="PANTHER" id="PTHR46278">
    <property type="entry name" value="DEHYDROGENASE, PUTATIVE-RELATED"/>
    <property type="match status" value="1"/>
</dbReference>
<keyword evidence="13" id="KW-0457">Lysine biosynthesis</keyword>
<dbReference type="Gene3D" id="3.30.360.10">
    <property type="entry name" value="Dihydrodipicolinate Reductase, domain 2"/>
    <property type="match status" value="1"/>
</dbReference>
<keyword evidence="11" id="KW-0220">Diaminopimelate biosynthesis</keyword>
<evidence type="ECO:0000256" key="5">
    <source>
        <dbReference type="ARBA" id="ARBA00010584"/>
    </source>
</evidence>
<evidence type="ECO:0000256" key="14">
    <source>
        <dbReference type="ARBA" id="ARBA00023167"/>
    </source>
</evidence>
<evidence type="ECO:0000256" key="13">
    <source>
        <dbReference type="ARBA" id="ARBA00023154"/>
    </source>
</evidence>
<keyword evidence="14" id="KW-0486">Methionine biosynthesis</keyword>
<dbReference type="UniPathway" id="UPA00034">
    <property type="reaction ID" value="UER00016"/>
</dbReference>
<dbReference type="GO" id="GO:0019877">
    <property type="term" value="P:diaminopimelate biosynthetic process"/>
    <property type="evidence" value="ECO:0007669"/>
    <property type="project" value="UniProtKB-KW"/>
</dbReference>
<evidence type="ECO:0000256" key="15">
    <source>
        <dbReference type="ARBA" id="ARBA00047891"/>
    </source>
</evidence>
<evidence type="ECO:0000256" key="7">
    <source>
        <dbReference type="ARBA" id="ARBA00013120"/>
    </source>
</evidence>
<dbReference type="Pfam" id="PF01118">
    <property type="entry name" value="Semialdhyde_dh"/>
    <property type="match status" value="1"/>
</dbReference>
<dbReference type="Gene3D" id="3.40.50.720">
    <property type="entry name" value="NAD(P)-binding Rossmann-like Domain"/>
    <property type="match status" value="1"/>
</dbReference>
<evidence type="ECO:0000313" key="19">
    <source>
        <dbReference type="EMBL" id="RCL42880.1"/>
    </source>
</evidence>
<dbReference type="SMART" id="SM00859">
    <property type="entry name" value="Semialdhyde_dh"/>
    <property type="match status" value="1"/>
</dbReference>
<dbReference type="InterPro" id="IPR000319">
    <property type="entry name" value="Asp-semialdehyde_DH_CS"/>
</dbReference>
<dbReference type="InterPro" id="IPR000534">
    <property type="entry name" value="Semialdehyde_DH_NAD-bd"/>
</dbReference>
<proteinExistence type="inferred from homology"/>
<evidence type="ECO:0000256" key="3">
    <source>
        <dbReference type="ARBA" id="ARBA00005076"/>
    </source>
</evidence>
<dbReference type="GO" id="GO:0009086">
    <property type="term" value="P:methionine biosynthetic process"/>
    <property type="evidence" value="ECO:0007669"/>
    <property type="project" value="UniProtKB-UniRule"/>
</dbReference>
<comment type="catalytic activity">
    <reaction evidence="15">
        <text>L-aspartate 4-semialdehyde + phosphate + NADP(+) = 4-phospho-L-aspartate + NADPH + H(+)</text>
        <dbReference type="Rhea" id="RHEA:24284"/>
        <dbReference type="ChEBI" id="CHEBI:15378"/>
        <dbReference type="ChEBI" id="CHEBI:43474"/>
        <dbReference type="ChEBI" id="CHEBI:57535"/>
        <dbReference type="ChEBI" id="CHEBI:57783"/>
        <dbReference type="ChEBI" id="CHEBI:58349"/>
        <dbReference type="ChEBI" id="CHEBI:537519"/>
        <dbReference type="EC" id="1.2.1.11"/>
    </reaction>
</comment>
<dbReference type="GO" id="GO:0009097">
    <property type="term" value="P:isoleucine biosynthetic process"/>
    <property type="evidence" value="ECO:0007669"/>
    <property type="project" value="UniProtKB-UniRule"/>
</dbReference>
<keyword evidence="9" id="KW-0791">Threonine biosynthesis</keyword>
<keyword evidence="8" id="KW-0028">Amino-acid biosynthesis</keyword>
<organism evidence="19 20">
    <name type="scientific">SAR86 cluster bacterium</name>
    <dbReference type="NCBI Taxonomy" id="2030880"/>
    <lineage>
        <taxon>Bacteria</taxon>
        <taxon>Pseudomonadati</taxon>
        <taxon>Pseudomonadota</taxon>
        <taxon>Gammaproteobacteria</taxon>
        <taxon>SAR86 cluster</taxon>
    </lineage>
</organism>
<evidence type="ECO:0000256" key="12">
    <source>
        <dbReference type="ARBA" id="ARBA00023002"/>
    </source>
</evidence>
<dbReference type="InterPro" id="IPR012280">
    <property type="entry name" value="Semialdhyde_DH_dimer_dom"/>
</dbReference>
<dbReference type="UniPathway" id="UPA00050">
    <property type="reaction ID" value="UER00463"/>
</dbReference>
<name>A0A368BZW2_9GAMM</name>
<evidence type="ECO:0000256" key="4">
    <source>
        <dbReference type="ARBA" id="ARBA00005097"/>
    </source>
</evidence>
<evidence type="ECO:0000256" key="6">
    <source>
        <dbReference type="ARBA" id="ARBA00011738"/>
    </source>
</evidence>
<evidence type="ECO:0000256" key="17">
    <source>
        <dbReference type="PIRSR" id="PIRSR000148-1"/>
    </source>
</evidence>